<dbReference type="HOGENOM" id="CLU_2599777_0_0_9"/>
<geneLocation type="plasmid" evidence="1">
    <name>p_B2_450</name>
</geneLocation>
<evidence type="ECO:0000313" key="1">
    <source>
        <dbReference type="EMBL" id="KIS21571.1"/>
    </source>
</evidence>
<dbReference type="EMBL" id="JXSU01000010">
    <property type="protein sequence ID" value="KIS21571.1"/>
    <property type="molecule type" value="Genomic_DNA"/>
</dbReference>
<comment type="caution">
    <text evidence="1">The sequence shown here is derived from an EMBL/GenBank/DDBJ whole genome shotgun (WGS) entry which is preliminary data.</text>
</comment>
<keyword evidence="1" id="KW-0614">Plasmid</keyword>
<protein>
    <submittedName>
        <fullName evidence="1">Uncharacterized protein</fullName>
    </submittedName>
</protein>
<accession>A0A0D1BRX4</accession>
<dbReference type="Proteomes" id="UP000032250">
    <property type="component" value="Unassembled WGS sequence"/>
</dbReference>
<dbReference type="PATRIC" id="fig|1379739.3.peg.46"/>
<sequence length="79" mass="9307">MLILGFNYIKCELKEDIEGVGKTILSTLRNKSLEEFNKEEHISELKSVINRDYIIELQRRIYSWNVLSTKLTEGYLNVL</sequence>
<dbReference type="RefSeq" id="WP_043032665.1">
    <property type="nucleotide sequence ID" value="NZ_JXSU01000010.1"/>
</dbReference>
<evidence type="ECO:0000313" key="2">
    <source>
        <dbReference type="Proteomes" id="UP000032250"/>
    </source>
</evidence>
<dbReference type="AlphaFoldDB" id="A0A0D1BRX4"/>
<organism evidence="1 2">
    <name type="scientific">Clostridium botulinum B2 450</name>
    <dbReference type="NCBI Taxonomy" id="1379739"/>
    <lineage>
        <taxon>Bacteria</taxon>
        <taxon>Bacillati</taxon>
        <taxon>Bacillota</taxon>
        <taxon>Clostridia</taxon>
        <taxon>Eubacteriales</taxon>
        <taxon>Clostridiaceae</taxon>
        <taxon>Clostridium</taxon>
    </lineage>
</organism>
<reference evidence="1 2" key="1">
    <citation type="submission" date="2014-06" db="EMBL/GenBank/DDBJ databases">
        <title>Genome characterization of distinct group I Clostridium botulinum lineages.</title>
        <authorList>
            <person name="Giordani F."/>
            <person name="Anselmo A."/>
            <person name="Fillo S."/>
            <person name="Palozzi A.M."/>
            <person name="Fortunato A."/>
            <person name="Gentile B."/>
            <person name="Ciammaruconi A."/>
            <person name="Anniballi F."/>
            <person name="De Medici D."/>
            <person name="Lista F."/>
        </authorList>
    </citation>
    <scope>NUCLEOTIDE SEQUENCE [LARGE SCALE GENOMIC DNA]</scope>
    <source>
        <strain evidence="1 2">B2 450</strain>
        <plasmid evidence="1">p_B2_450</plasmid>
    </source>
</reference>
<name>A0A0D1BRX4_CLOBO</name>
<dbReference type="OrthoDB" id="2931103at2"/>
<gene>
    <name evidence="1" type="ORF">N495_19375</name>
</gene>
<proteinExistence type="predicted"/>